<evidence type="ECO:0000313" key="4">
    <source>
        <dbReference type="Proteomes" id="UP000321291"/>
    </source>
</evidence>
<organism evidence="3 4">
    <name type="scientific">Arachidicoccus ginsenosidivorans</name>
    <dbReference type="NCBI Taxonomy" id="496057"/>
    <lineage>
        <taxon>Bacteria</taxon>
        <taxon>Pseudomonadati</taxon>
        <taxon>Bacteroidota</taxon>
        <taxon>Chitinophagia</taxon>
        <taxon>Chitinophagales</taxon>
        <taxon>Chitinophagaceae</taxon>
        <taxon>Arachidicoccus</taxon>
    </lineage>
</organism>
<sequence>MKQYKMPFILGCVAWILAGLSLIIGIIDLVQKGLNKNSYFAAIICIGAALSGVNLLRLHRQLKNRKPPVNNPTKEEGGNSKADSDENLTN</sequence>
<feature type="compositionally biased region" description="Basic and acidic residues" evidence="1">
    <location>
        <begin position="73"/>
        <end position="84"/>
    </location>
</feature>
<keyword evidence="2" id="KW-1133">Transmembrane helix</keyword>
<evidence type="ECO:0000256" key="2">
    <source>
        <dbReference type="SAM" id="Phobius"/>
    </source>
</evidence>
<feature type="region of interest" description="Disordered" evidence="1">
    <location>
        <begin position="64"/>
        <end position="90"/>
    </location>
</feature>
<evidence type="ECO:0000256" key="1">
    <source>
        <dbReference type="SAM" id="MobiDB-lite"/>
    </source>
</evidence>
<keyword evidence="2" id="KW-0812">Transmembrane</keyword>
<gene>
    <name evidence="3" type="ORF">FSB73_11590</name>
</gene>
<proteinExistence type="predicted"/>
<accession>A0A5B8VMA7</accession>
<dbReference type="KEGG" id="agi:FSB73_11590"/>
<dbReference type="AlphaFoldDB" id="A0A5B8VMA7"/>
<keyword evidence="2" id="KW-0472">Membrane</keyword>
<protein>
    <submittedName>
        <fullName evidence="3">Uncharacterized protein</fullName>
    </submittedName>
</protein>
<dbReference type="EMBL" id="CP042434">
    <property type="protein sequence ID" value="QEC72221.1"/>
    <property type="molecule type" value="Genomic_DNA"/>
</dbReference>
<feature type="transmembrane region" description="Helical" evidence="2">
    <location>
        <begin position="7"/>
        <end position="27"/>
    </location>
</feature>
<name>A0A5B8VMA7_9BACT</name>
<feature type="transmembrane region" description="Helical" evidence="2">
    <location>
        <begin position="39"/>
        <end position="56"/>
    </location>
</feature>
<evidence type="ECO:0000313" key="3">
    <source>
        <dbReference type="EMBL" id="QEC72221.1"/>
    </source>
</evidence>
<keyword evidence="4" id="KW-1185">Reference proteome</keyword>
<reference evidence="3 4" key="1">
    <citation type="journal article" date="2017" name="Int. J. Syst. Evol. Microbiol.">
        <title>Arachidicoccus ginsenosidivorans sp. nov., with ginsenoside-converting activity isolated from ginseng cultivating soil.</title>
        <authorList>
            <person name="Siddiqi M.Z."/>
            <person name="Aslam Z."/>
            <person name="Im W.T."/>
        </authorList>
    </citation>
    <scope>NUCLEOTIDE SEQUENCE [LARGE SCALE GENOMIC DNA]</scope>
    <source>
        <strain evidence="3 4">Gsoil 809</strain>
    </source>
</reference>
<dbReference type="Proteomes" id="UP000321291">
    <property type="component" value="Chromosome"/>
</dbReference>